<feature type="domain" description="GBD/FH3" evidence="3">
    <location>
        <begin position="1"/>
        <end position="357"/>
    </location>
</feature>
<dbReference type="PANTHER" id="PTHR47102:SF2">
    <property type="entry name" value="PROTEIN BNI1"/>
    <property type="match status" value="1"/>
</dbReference>
<dbReference type="GO" id="GO:0043332">
    <property type="term" value="C:mating projection tip"/>
    <property type="evidence" value="ECO:0007669"/>
    <property type="project" value="TreeGrafter"/>
</dbReference>
<dbReference type="InterPro" id="IPR010472">
    <property type="entry name" value="FH3_dom"/>
</dbReference>
<dbReference type="SUPFAM" id="SSF101447">
    <property type="entry name" value="Formin homology 2 domain (FH2 domain)"/>
    <property type="match status" value="1"/>
</dbReference>
<dbReference type="InterPro" id="IPR010473">
    <property type="entry name" value="GTPase-bd"/>
</dbReference>
<evidence type="ECO:0000313" key="6">
    <source>
        <dbReference type="Proteomes" id="UP000053815"/>
    </source>
</evidence>
<dbReference type="OrthoDB" id="1104827at2759"/>
<evidence type="ECO:0000313" key="5">
    <source>
        <dbReference type="EMBL" id="GAN04274.1"/>
    </source>
</evidence>
<dbReference type="PROSITE" id="PS51232">
    <property type="entry name" value="GBD_FH3"/>
    <property type="match status" value="1"/>
</dbReference>
<accession>A0A0C9MAE6</accession>
<protein>
    <submittedName>
        <fullName evidence="5">Uncharacterized protein</fullName>
    </submittedName>
</protein>
<feature type="domain" description="FH2" evidence="4">
    <location>
        <begin position="658"/>
        <end position="1060"/>
    </location>
</feature>
<organism evidence="5">
    <name type="scientific">Mucor ambiguus</name>
    <dbReference type="NCBI Taxonomy" id="91626"/>
    <lineage>
        <taxon>Eukaryota</taxon>
        <taxon>Fungi</taxon>
        <taxon>Fungi incertae sedis</taxon>
        <taxon>Mucoromycota</taxon>
        <taxon>Mucoromycotina</taxon>
        <taxon>Mucoromycetes</taxon>
        <taxon>Mucorales</taxon>
        <taxon>Mucorineae</taxon>
        <taxon>Mucoraceae</taxon>
        <taxon>Mucor</taxon>
    </lineage>
</organism>
<dbReference type="PROSITE" id="PS51444">
    <property type="entry name" value="FH2"/>
    <property type="match status" value="1"/>
</dbReference>
<dbReference type="GO" id="GO:0003779">
    <property type="term" value="F:actin binding"/>
    <property type="evidence" value="ECO:0007669"/>
    <property type="project" value="InterPro"/>
</dbReference>
<evidence type="ECO:0000259" key="4">
    <source>
        <dbReference type="PROSITE" id="PS51444"/>
    </source>
</evidence>
<dbReference type="Proteomes" id="UP000053815">
    <property type="component" value="Unassembled WGS sequence"/>
</dbReference>
<dbReference type="GO" id="GO:0032153">
    <property type="term" value="C:cell division site"/>
    <property type="evidence" value="ECO:0007669"/>
    <property type="project" value="UniProtKB-ARBA"/>
</dbReference>
<dbReference type="GO" id="GO:0051016">
    <property type="term" value="P:barbed-end actin filament capping"/>
    <property type="evidence" value="ECO:0007669"/>
    <property type="project" value="TreeGrafter"/>
</dbReference>
<reference evidence="5" key="1">
    <citation type="submission" date="2014-09" db="EMBL/GenBank/DDBJ databases">
        <title>Draft genome sequence of an oleaginous Mucoromycotina fungus Mucor ambiguus NBRC6742.</title>
        <authorList>
            <person name="Takeda I."/>
            <person name="Yamane N."/>
            <person name="Morita T."/>
            <person name="Tamano K."/>
            <person name="Machida M."/>
            <person name="Baker S."/>
            <person name="Koike H."/>
        </authorList>
    </citation>
    <scope>NUCLEOTIDE SEQUENCE</scope>
    <source>
        <strain evidence="5">NBRC 6742</strain>
    </source>
</reference>
<dbReference type="PANTHER" id="PTHR47102">
    <property type="entry name" value="PROTEIN BNI1"/>
    <property type="match status" value="1"/>
</dbReference>
<feature type="region of interest" description="Disordered" evidence="2">
    <location>
        <begin position="529"/>
        <end position="556"/>
    </location>
</feature>
<evidence type="ECO:0000259" key="3">
    <source>
        <dbReference type="PROSITE" id="PS51232"/>
    </source>
</evidence>
<evidence type="ECO:0000256" key="2">
    <source>
        <dbReference type="SAM" id="MobiDB-lite"/>
    </source>
</evidence>
<sequence length="1060" mass="121052">MKNTFTKPRGNFIPNVEASPLEKMPSEQFPLIEPKSKWPEYFIKKLAEDAACKRISTKTLANLHFHLNTMPTRFIHIQGAVLVVDSLSRHRKDLTSSNQAEGHLLRCLKALLSNSAGIDEFTAHPEYVQEIVASLESTSIQCRKLVCEILILLCYYKTPQGQQVVMDALKRLSTSSSSPFYTWIVSWKQVIARKSVPNHKEEYEYSLFNLRLVNAILNTVACSMVRTKYITLMEEAGLGYILETGARDKELSKQIEAYYAHINSDQQEKPLPRIHRKALSTAHGKGTRIFKSLVDPHYVFELVLNSIEGSVCYDYFLNMLQNILVYNNISNDTERNHYFQCIDSYIDHQNKGLDLDRMSSFKHIDDAAMEEQSKKVESLEDLLRMSRHTISTLRQKLREMQAEYETNFSTMEHQLDLFYKVIEQDYEYSVNGDATIFTINKQNFAKSYTRMMAKESSSKAYLSLQQDEAYQRRHSRIDNIGANETSSLLKSNRVSLTSSFTSTKYLGTINDQEPSSAFDLTLQDTKAKSARKVGPEMELHDDGGYGAEHNHAEPSKRDISTASTLSSWPQQANSSLDSLIIPAASIVTGTKSTAFESVQSSTAQQDMGHKLKIVLPPPLPMETTNKTAALPPPPPPPPPATSMKPASASQDNLVTQTTKLSRCPSVKTRILQWQKLDKNSIQATIWSDESVMVEQYRKPAVLEEKLDRAGLFRKMEEAFGQHKEADKQWPHCSNKKKWRKRISDHEVHVLDPQKAANITIAVLMKLKKYSIEQMVHKIQQMDQAVFDEVILENLIANLPSDEEKKKLHDVLQDNAEKALAKPDLFLSQIIKIPRHKARVTTMLLKLTWDDRLAHLERSMASIMEASIALRHSASFKEFLNLVLLIGNFLNGSNFQGGAFGIRIASINKLIDTKSFANDTTLLHFIIDMMEAQFPDIYRSIISELSPCTVASRVTLQDLVYDYNQLRNSLDNLVYTLTEIEKDEDNVFIEKTSDFFKNAMVRFNQLQVRYTSMTVAYNDVLLYFGEDPSDIKPDEFFNIFVKFISDWECARKDLMMRRKEL</sequence>
<comment type="similarity">
    <text evidence="1">Belongs to the formin homology family. BNI1 subfamily.</text>
</comment>
<proteinExistence type="inferred from homology"/>
<keyword evidence="6" id="KW-1185">Reference proteome</keyword>
<dbReference type="Gene3D" id="1.20.58.2220">
    <property type="entry name" value="Formin, FH2 domain"/>
    <property type="match status" value="1"/>
</dbReference>
<feature type="compositionally biased region" description="Basic and acidic residues" evidence="2">
    <location>
        <begin position="533"/>
        <end position="556"/>
    </location>
</feature>
<feature type="compositionally biased region" description="Pro residues" evidence="2">
    <location>
        <begin position="630"/>
        <end position="640"/>
    </location>
</feature>
<dbReference type="InterPro" id="IPR016024">
    <property type="entry name" value="ARM-type_fold"/>
</dbReference>
<dbReference type="SMART" id="SM01139">
    <property type="entry name" value="Drf_FH3"/>
    <property type="match status" value="1"/>
</dbReference>
<dbReference type="GO" id="GO:0051017">
    <property type="term" value="P:actin filament bundle assembly"/>
    <property type="evidence" value="ECO:0007669"/>
    <property type="project" value="TreeGrafter"/>
</dbReference>
<dbReference type="STRING" id="91626.A0A0C9MAE6"/>
<dbReference type="SMART" id="SM00498">
    <property type="entry name" value="FH2"/>
    <property type="match status" value="1"/>
</dbReference>
<dbReference type="InterPro" id="IPR014768">
    <property type="entry name" value="GBD/FH3_dom"/>
</dbReference>
<dbReference type="GO" id="GO:0015629">
    <property type="term" value="C:actin cytoskeleton"/>
    <property type="evidence" value="ECO:0007669"/>
    <property type="project" value="UniProtKB-ARBA"/>
</dbReference>
<dbReference type="GO" id="GO:1903475">
    <property type="term" value="P:mitotic actomyosin contractile ring assembly"/>
    <property type="evidence" value="ECO:0007669"/>
    <property type="project" value="TreeGrafter"/>
</dbReference>
<dbReference type="Gene3D" id="1.25.10.10">
    <property type="entry name" value="Leucine-rich Repeat Variant"/>
    <property type="match status" value="1"/>
</dbReference>
<dbReference type="Gene3D" id="1.10.238.150">
    <property type="entry name" value="Formin, FH3 diaphanous domain"/>
    <property type="match status" value="1"/>
</dbReference>
<dbReference type="InterPro" id="IPR015425">
    <property type="entry name" value="FH2_Formin"/>
</dbReference>
<dbReference type="AlphaFoldDB" id="A0A0C9MAE6"/>
<dbReference type="Pfam" id="PF06371">
    <property type="entry name" value="Drf_GBD"/>
    <property type="match status" value="1"/>
</dbReference>
<dbReference type="Gene3D" id="6.10.30.50">
    <property type="match status" value="1"/>
</dbReference>
<dbReference type="GO" id="GO:0031267">
    <property type="term" value="F:small GTPase binding"/>
    <property type="evidence" value="ECO:0007669"/>
    <property type="project" value="InterPro"/>
</dbReference>
<dbReference type="InterPro" id="IPR042201">
    <property type="entry name" value="FH2_Formin_sf"/>
</dbReference>
<name>A0A0C9MAE6_9FUNG</name>
<feature type="region of interest" description="Disordered" evidence="2">
    <location>
        <begin position="621"/>
        <end position="656"/>
    </location>
</feature>
<dbReference type="Pfam" id="PF02181">
    <property type="entry name" value="FH2"/>
    <property type="match status" value="1"/>
</dbReference>
<feature type="compositionally biased region" description="Polar residues" evidence="2">
    <location>
        <begin position="647"/>
        <end position="656"/>
    </location>
</feature>
<gene>
    <name evidence="5" type="ORF">MAM1_0059d03734</name>
</gene>
<dbReference type="EMBL" id="DF836348">
    <property type="protein sequence ID" value="GAN04274.1"/>
    <property type="molecule type" value="Genomic_DNA"/>
</dbReference>
<dbReference type="InterPro" id="IPR051661">
    <property type="entry name" value="Actin_filament_regulator"/>
</dbReference>
<dbReference type="SUPFAM" id="SSF48371">
    <property type="entry name" value="ARM repeat"/>
    <property type="match status" value="1"/>
</dbReference>
<evidence type="ECO:0000256" key="1">
    <source>
        <dbReference type="ARBA" id="ARBA00037935"/>
    </source>
</evidence>
<dbReference type="SMART" id="SM01140">
    <property type="entry name" value="Drf_GBD"/>
    <property type="match status" value="1"/>
</dbReference>
<dbReference type="InterPro" id="IPR011989">
    <property type="entry name" value="ARM-like"/>
</dbReference>
<dbReference type="GO" id="GO:0005938">
    <property type="term" value="C:cell cortex"/>
    <property type="evidence" value="ECO:0007669"/>
    <property type="project" value="UniProtKB-ARBA"/>
</dbReference>